<dbReference type="SUPFAM" id="SSF53850">
    <property type="entry name" value="Periplasmic binding protein-like II"/>
    <property type="match status" value="1"/>
</dbReference>
<dbReference type="PANTHER" id="PTHR30290:SF9">
    <property type="entry name" value="OLIGOPEPTIDE-BINDING PROTEIN APPA"/>
    <property type="match status" value="1"/>
</dbReference>
<dbReference type="PANTHER" id="PTHR30290">
    <property type="entry name" value="PERIPLASMIC BINDING COMPONENT OF ABC TRANSPORTER"/>
    <property type="match status" value="1"/>
</dbReference>
<dbReference type="Pfam" id="PF00496">
    <property type="entry name" value="SBP_bac_5"/>
    <property type="match status" value="1"/>
</dbReference>
<evidence type="ECO:0000313" key="2">
    <source>
        <dbReference type="Proteomes" id="UP001592582"/>
    </source>
</evidence>
<dbReference type="InterPro" id="IPR023765">
    <property type="entry name" value="SBP_5_CS"/>
</dbReference>
<dbReference type="InterPro" id="IPR030678">
    <property type="entry name" value="Peptide/Ni-bd"/>
</dbReference>
<name>A0ABV6VBP3_9ACTN</name>
<dbReference type="Proteomes" id="UP001592582">
    <property type="component" value="Unassembled WGS sequence"/>
</dbReference>
<keyword evidence="2" id="KW-1185">Reference proteome</keyword>
<dbReference type="PIRSF" id="PIRSF002741">
    <property type="entry name" value="MppA"/>
    <property type="match status" value="1"/>
</dbReference>
<protein>
    <submittedName>
        <fullName evidence="1">ABC transporter substrate-binding protein</fullName>
    </submittedName>
</protein>
<dbReference type="CDD" id="cd08509">
    <property type="entry name" value="PBP2_TmCBP_oligosaccharides_like"/>
    <property type="match status" value="1"/>
</dbReference>
<dbReference type="Gene3D" id="3.40.190.10">
    <property type="entry name" value="Periplasmic binding protein-like II"/>
    <property type="match status" value="1"/>
</dbReference>
<organism evidence="1 2">
    <name type="scientific">Streptacidiphilus alkalitolerans</name>
    <dbReference type="NCBI Taxonomy" id="3342712"/>
    <lineage>
        <taxon>Bacteria</taxon>
        <taxon>Bacillati</taxon>
        <taxon>Actinomycetota</taxon>
        <taxon>Actinomycetes</taxon>
        <taxon>Kitasatosporales</taxon>
        <taxon>Streptomycetaceae</taxon>
        <taxon>Streptacidiphilus</taxon>
    </lineage>
</organism>
<dbReference type="EMBL" id="JBHEZX010000007">
    <property type="protein sequence ID" value="MFC1411154.1"/>
    <property type="molecule type" value="Genomic_DNA"/>
</dbReference>
<proteinExistence type="predicted"/>
<accession>A0ABV6VBP3</accession>
<dbReference type="Gene3D" id="3.10.105.10">
    <property type="entry name" value="Dipeptide-binding Protein, Domain 3"/>
    <property type="match status" value="1"/>
</dbReference>
<sequence>MRLNRTITAVFAGSLAITCLAACSSTNAGHKATGSGGSGVTALKIGMPDGAITKNNNPYLNSSAAAALGYRFMIYEPLAMVNEAKPADPAQPWLATKWDWTNNYKTVTFTVRDGVKFSDGSAMTAADVAYSFQILKDQPALNYNALAIDSTSSSGNTVTVNFTNSQFVTQSKVLRTFVIPKAIWSKMVDPTKDIVANPVGTGPYTLKSITTQNVTLQARTSDYWQALPKVQTLLYTSYTGNDSMTTALTSGAAEWSYVFIPQAKQVFVAKDPAHFKLWFPPSLSADGLWINTTVKPFDDPALRGAMAMVINRDDIFNQGESGYFKPLVDSVTGLPTPAGDPFIVDKYKGQTAKVDVAGALAKLKAAGYTYANNVLKDKTGKPVTITLTDPAGWSDYQTDLTIIADNFSKIGIKATVDKADENAWTKNIGAGNFQAAMHWTNGGATPYDFYENIMNGDNLKPIGTDSPNGNYGRFTSPQATQALKDYANAPDDASRTAALTTLETIMVEQTPMIPTSAGNYGAEYSTKNWVGWPDDSNNYAGAQPTIPEALNVVLHLKSAK</sequence>
<dbReference type="PROSITE" id="PS01040">
    <property type="entry name" value="SBP_BACTERIAL_5"/>
    <property type="match status" value="1"/>
</dbReference>
<evidence type="ECO:0000313" key="1">
    <source>
        <dbReference type="EMBL" id="MFC1411154.1"/>
    </source>
</evidence>
<dbReference type="InterPro" id="IPR039424">
    <property type="entry name" value="SBP_5"/>
</dbReference>
<comment type="caution">
    <text evidence="1">The sequence shown here is derived from an EMBL/GenBank/DDBJ whole genome shotgun (WGS) entry which is preliminary data.</text>
</comment>
<reference evidence="1 2" key="1">
    <citation type="submission" date="2024-09" db="EMBL/GenBank/DDBJ databases">
        <authorList>
            <person name="Lee S.D."/>
        </authorList>
    </citation>
    <scope>NUCLEOTIDE SEQUENCE [LARGE SCALE GENOMIC DNA]</scope>
    <source>
        <strain evidence="1 2">N1-1</strain>
    </source>
</reference>
<gene>
    <name evidence="1" type="ORF">ACEZDG_17985</name>
</gene>
<dbReference type="Gene3D" id="3.90.76.10">
    <property type="entry name" value="Dipeptide-binding Protein, Domain 1"/>
    <property type="match status" value="1"/>
</dbReference>
<dbReference type="InterPro" id="IPR000914">
    <property type="entry name" value="SBP_5_dom"/>
</dbReference>